<comment type="similarity">
    <text evidence="6">Belongs to the ABC-4 integral membrane protein family.</text>
</comment>
<dbReference type="Pfam" id="PF12704">
    <property type="entry name" value="MacB_PCD"/>
    <property type="match status" value="1"/>
</dbReference>
<evidence type="ECO:0000256" key="4">
    <source>
        <dbReference type="ARBA" id="ARBA00022989"/>
    </source>
</evidence>
<proteinExistence type="inferred from homology"/>
<evidence type="ECO:0000256" key="8">
    <source>
        <dbReference type="SAM" id="Phobius"/>
    </source>
</evidence>
<evidence type="ECO:0000256" key="1">
    <source>
        <dbReference type="ARBA" id="ARBA00004651"/>
    </source>
</evidence>
<evidence type="ECO:0000256" key="5">
    <source>
        <dbReference type="ARBA" id="ARBA00023136"/>
    </source>
</evidence>
<sequence>MIDFKSTLIMAVRSLKINKMRSILTSLGIIIGVSAVIIMLAVGTGASKKIAKDMESMGSNLLMIRSASATSGGVRMGFGTKPSLTLKDADAIEKTARGVLAVAPYSSGTAQLTYGNQNWSTTIGGTTASYLFIRNYEILTGRNFIPEDIKNNTKVAIIGNTVANELFGDVDPINKTMRIGNVPFKIIALLKTKGQSGMGMDQDDLVFIPITTAQKKVFGTDFPGSIKMINVKAQNDESMQTAEEDIDELLTKRHNIGKNQDKDFEIRNLAEMQETIKSSARTMSILLGAIASVSLIVGGIGIMNIMLVSVTERTKEIGIRMAIGAKASDIRIQFLIESFLLSVIGGIIGVLIGVTGAKAIQMFSEMNIAISGFSIALSLGFSGAIGVLFGYYPAYKASLLNPIDALRYE</sequence>
<keyword evidence="5 8" id="KW-0472">Membrane</keyword>
<dbReference type="Proteomes" id="UP000823928">
    <property type="component" value="Unassembled WGS sequence"/>
</dbReference>
<keyword evidence="3 8" id="KW-0812">Transmembrane</keyword>
<comment type="caution">
    <text evidence="11">The sequence shown here is derived from an EMBL/GenBank/DDBJ whole genome shotgun (WGS) entry which is preliminary data.</text>
</comment>
<keyword evidence="4 8" id="KW-1133">Transmembrane helix</keyword>
<evidence type="ECO:0000313" key="11">
    <source>
        <dbReference type="EMBL" id="HIS36382.1"/>
    </source>
</evidence>
<keyword evidence="7" id="KW-0175">Coiled coil</keyword>
<protein>
    <submittedName>
        <fullName evidence="11">ABC transporter permease</fullName>
    </submittedName>
</protein>
<accession>A0A9D1EZR0</accession>
<evidence type="ECO:0000256" key="3">
    <source>
        <dbReference type="ARBA" id="ARBA00022692"/>
    </source>
</evidence>
<feature type="coiled-coil region" evidence="7">
    <location>
        <begin position="232"/>
        <end position="259"/>
    </location>
</feature>
<dbReference type="InterPro" id="IPR003838">
    <property type="entry name" value="ABC3_permease_C"/>
</dbReference>
<dbReference type="PANTHER" id="PTHR30572">
    <property type="entry name" value="MEMBRANE COMPONENT OF TRANSPORTER-RELATED"/>
    <property type="match status" value="1"/>
</dbReference>
<keyword evidence="2" id="KW-1003">Cell membrane</keyword>
<evidence type="ECO:0000313" key="12">
    <source>
        <dbReference type="Proteomes" id="UP000823928"/>
    </source>
</evidence>
<evidence type="ECO:0000259" key="9">
    <source>
        <dbReference type="Pfam" id="PF02687"/>
    </source>
</evidence>
<dbReference type="GO" id="GO:0005886">
    <property type="term" value="C:plasma membrane"/>
    <property type="evidence" value="ECO:0007669"/>
    <property type="project" value="UniProtKB-SubCell"/>
</dbReference>
<dbReference type="AlphaFoldDB" id="A0A9D1EZR0"/>
<feature type="transmembrane region" description="Helical" evidence="8">
    <location>
        <begin position="330"/>
        <end position="354"/>
    </location>
</feature>
<dbReference type="InterPro" id="IPR050250">
    <property type="entry name" value="Macrolide_Exporter_MacB"/>
</dbReference>
<evidence type="ECO:0000256" key="6">
    <source>
        <dbReference type="ARBA" id="ARBA00038076"/>
    </source>
</evidence>
<feature type="transmembrane region" description="Helical" evidence="8">
    <location>
        <begin position="20"/>
        <end position="42"/>
    </location>
</feature>
<name>A0A9D1EZR0_9BACT</name>
<comment type="subcellular location">
    <subcellularLocation>
        <location evidence="1">Cell membrane</location>
        <topology evidence="1">Multi-pass membrane protein</topology>
    </subcellularLocation>
</comment>
<dbReference type="InterPro" id="IPR025857">
    <property type="entry name" value="MacB_PCD"/>
</dbReference>
<dbReference type="GO" id="GO:0022857">
    <property type="term" value="F:transmembrane transporter activity"/>
    <property type="evidence" value="ECO:0007669"/>
    <property type="project" value="TreeGrafter"/>
</dbReference>
<evidence type="ECO:0000256" key="7">
    <source>
        <dbReference type="SAM" id="Coils"/>
    </source>
</evidence>
<gene>
    <name evidence="11" type="ORF">IAC10_07105</name>
</gene>
<reference evidence="11" key="2">
    <citation type="journal article" date="2021" name="PeerJ">
        <title>Extensive microbial diversity within the chicken gut microbiome revealed by metagenomics and culture.</title>
        <authorList>
            <person name="Gilroy R."/>
            <person name="Ravi A."/>
            <person name="Getino M."/>
            <person name="Pursley I."/>
            <person name="Horton D.L."/>
            <person name="Alikhan N.F."/>
            <person name="Baker D."/>
            <person name="Gharbi K."/>
            <person name="Hall N."/>
            <person name="Watson M."/>
            <person name="Adriaenssens E.M."/>
            <person name="Foster-Nyarko E."/>
            <person name="Jarju S."/>
            <person name="Secka A."/>
            <person name="Antonio M."/>
            <person name="Oren A."/>
            <person name="Chaudhuri R.R."/>
            <person name="La Ragione R."/>
            <person name="Hildebrand F."/>
            <person name="Pallen M.J."/>
        </authorList>
    </citation>
    <scope>NUCLEOTIDE SEQUENCE</scope>
    <source>
        <strain evidence="11">6276</strain>
    </source>
</reference>
<organism evidence="11 12">
    <name type="scientific">Candidatus Scatousia excrementigallinarum</name>
    <dbReference type="NCBI Taxonomy" id="2840935"/>
    <lineage>
        <taxon>Bacteria</taxon>
        <taxon>Candidatus Scatousia</taxon>
    </lineage>
</organism>
<feature type="domain" description="MacB-like periplasmic core" evidence="10">
    <location>
        <begin position="22"/>
        <end position="248"/>
    </location>
</feature>
<reference evidence="11" key="1">
    <citation type="submission" date="2020-10" db="EMBL/GenBank/DDBJ databases">
        <authorList>
            <person name="Gilroy R."/>
        </authorList>
    </citation>
    <scope>NUCLEOTIDE SEQUENCE</scope>
    <source>
        <strain evidence="11">6276</strain>
    </source>
</reference>
<dbReference type="PANTHER" id="PTHR30572:SF4">
    <property type="entry name" value="ABC TRANSPORTER PERMEASE YTRF"/>
    <property type="match status" value="1"/>
</dbReference>
<feature type="transmembrane region" description="Helical" evidence="8">
    <location>
        <begin position="285"/>
        <end position="310"/>
    </location>
</feature>
<evidence type="ECO:0000256" key="2">
    <source>
        <dbReference type="ARBA" id="ARBA00022475"/>
    </source>
</evidence>
<feature type="transmembrane region" description="Helical" evidence="8">
    <location>
        <begin position="366"/>
        <end position="392"/>
    </location>
</feature>
<feature type="domain" description="ABC3 transporter permease C-terminal" evidence="9">
    <location>
        <begin position="289"/>
        <end position="401"/>
    </location>
</feature>
<evidence type="ECO:0000259" key="10">
    <source>
        <dbReference type="Pfam" id="PF12704"/>
    </source>
</evidence>
<dbReference type="Pfam" id="PF02687">
    <property type="entry name" value="FtsX"/>
    <property type="match status" value="1"/>
</dbReference>
<dbReference type="EMBL" id="DVIU01000138">
    <property type="protein sequence ID" value="HIS36382.1"/>
    <property type="molecule type" value="Genomic_DNA"/>
</dbReference>